<dbReference type="Proteomes" id="UP000182932">
    <property type="component" value="Unassembled WGS sequence"/>
</dbReference>
<evidence type="ECO:0000313" key="2">
    <source>
        <dbReference type="Proteomes" id="UP000182932"/>
    </source>
</evidence>
<comment type="caution">
    <text evidence="1">The sequence shown here is derived from an EMBL/GenBank/DDBJ whole genome shotgun (WGS) entry which is preliminary data.</text>
</comment>
<evidence type="ECO:0000313" key="1">
    <source>
        <dbReference type="EMBL" id="SEJ21590.1"/>
    </source>
</evidence>
<evidence type="ECO:0008006" key="3">
    <source>
        <dbReference type="Google" id="ProtNLM"/>
    </source>
</evidence>
<keyword evidence="2" id="KW-1185">Reference proteome</keyword>
<dbReference type="RefSeq" id="WP_074835898.1">
    <property type="nucleotide sequence ID" value="NZ_FNYY01000004.1"/>
</dbReference>
<sequence>MRALIALFALVALVSCGDGRDLDEAPAPLGDFKLGHSIVVAPNLVKGPLSREASKEQWIAAMDAAVEDRFRRYEGTDKKLYHFGISVEGYVLAQVGVPLVLQPKSVLIFRVTVWDDEKGIKLNEEPHEITVLEAISAETVAGSGLTQTAEQQMENLVIKGTKQLEVWLGVQQKRHGWFTPEARVEKAEDGKNTNKAAEPVN</sequence>
<accession>A0A975W8W4</accession>
<name>A0A975W8W4_9RHOB</name>
<dbReference type="GeneID" id="80817769"/>
<dbReference type="EMBL" id="FNYY01000004">
    <property type="protein sequence ID" value="SEJ21590.1"/>
    <property type="molecule type" value="Genomic_DNA"/>
</dbReference>
<proteinExistence type="predicted"/>
<dbReference type="PROSITE" id="PS51257">
    <property type="entry name" value="PROKAR_LIPOPROTEIN"/>
    <property type="match status" value="1"/>
</dbReference>
<organism evidence="1 2">
    <name type="scientific">Marinovum algicola</name>
    <dbReference type="NCBI Taxonomy" id="42444"/>
    <lineage>
        <taxon>Bacteria</taxon>
        <taxon>Pseudomonadati</taxon>
        <taxon>Pseudomonadota</taxon>
        <taxon>Alphaproteobacteria</taxon>
        <taxon>Rhodobacterales</taxon>
        <taxon>Roseobacteraceae</taxon>
        <taxon>Marinovum</taxon>
    </lineage>
</organism>
<gene>
    <name evidence="1" type="ORF">SAMN04487940_10479</name>
</gene>
<reference evidence="1 2" key="1">
    <citation type="submission" date="2016-10" db="EMBL/GenBank/DDBJ databases">
        <authorList>
            <person name="Varghese N."/>
            <person name="Submissions S."/>
        </authorList>
    </citation>
    <scope>NUCLEOTIDE SEQUENCE [LARGE SCALE GENOMIC DNA]</scope>
    <source>
        <strain evidence="1 2">FF3</strain>
    </source>
</reference>
<dbReference type="AlphaFoldDB" id="A0A975W8W4"/>
<protein>
    <recommendedName>
        <fullName evidence="3">Lipoprotein</fullName>
    </recommendedName>
</protein>